<name>A0A383DK74_9ZZZZ</name>
<evidence type="ECO:0000256" key="1">
    <source>
        <dbReference type="SAM" id="Phobius"/>
    </source>
</evidence>
<dbReference type="EMBL" id="UINC01217913">
    <property type="protein sequence ID" value="SVE44724.1"/>
    <property type="molecule type" value="Genomic_DNA"/>
</dbReference>
<proteinExistence type="predicted"/>
<evidence type="ECO:0000313" key="2">
    <source>
        <dbReference type="EMBL" id="SVE44724.1"/>
    </source>
</evidence>
<reference evidence="2" key="1">
    <citation type="submission" date="2018-05" db="EMBL/GenBank/DDBJ databases">
        <authorList>
            <person name="Lanie J.A."/>
            <person name="Ng W.-L."/>
            <person name="Kazmierczak K.M."/>
            <person name="Andrzejewski T.M."/>
            <person name="Davidsen T.M."/>
            <person name="Wayne K.J."/>
            <person name="Tettelin H."/>
            <person name="Glass J.I."/>
            <person name="Rusch D."/>
            <person name="Podicherti R."/>
            <person name="Tsui H.-C.T."/>
            <person name="Winkler M.E."/>
        </authorList>
    </citation>
    <scope>NUCLEOTIDE SEQUENCE</scope>
</reference>
<keyword evidence="1" id="KW-0472">Membrane</keyword>
<keyword evidence="1" id="KW-1133">Transmembrane helix</keyword>
<gene>
    <name evidence="2" type="ORF">METZ01_LOCUS497578</name>
</gene>
<feature type="transmembrane region" description="Helical" evidence="1">
    <location>
        <begin position="5"/>
        <end position="23"/>
    </location>
</feature>
<feature type="non-terminal residue" evidence="2">
    <location>
        <position position="80"/>
    </location>
</feature>
<accession>A0A383DK74</accession>
<organism evidence="2">
    <name type="scientific">marine metagenome</name>
    <dbReference type="NCBI Taxonomy" id="408172"/>
    <lineage>
        <taxon>unclassified sequences</taxon>
        <taxon>metagenomes</taxon>
        <taxon>ecological metagenomes</taxon>
    </lineage>
</organism>
<protein>
    <submittedName>
        <fullName evidence="2">Uncharacterized protein</fullName>
    </submittedName>
</protein>
<dbReference type="AlphaFoldDB" id="A0A383DK74"/>
<sequence length="80" mass="9116">MKDKLIATVTLGFIFSLFFYYKVVNPSNDNVVSTITNTDSVEEFVQEVIEKENNMLENISPISDSMETEEKENEGCNLND</sequence>
<keyword evidence="1" id="KW-0812">Transmembrane</keyword>